<dbReference type="AlphaFoldDB" id="A0A2N9HRN1"/>
<dbReference type="Pfam" id="PF00076">
    <property type="entry name" value="RRM_1"/>
    <property type="match status" value="2"/>
</dbReference>
<evidence type="ECO:0000256" key="1">
    <source>
        <dbReference type="ARBA" id="ARBA00022553"/>
    </source>
</evidence>
<feature type="compositionally biased region" description="Basic and acidic residues" evidence="5">
    <location>
        <begin position="8"/>
        <end position="43"/>
    </location>
</feature>
<name>A0A2N9HRN1_FAGSY</name>
<dbReference type="InterPro" id="IPR006509">
    <property type="entry name" value="RBM39_SF"/>
</dbReference>
<dbReference type="Pfam" id="PF15519">
    <property type="entry name" value="RBM39linker"/>
    <property type="match status" value="1"/>
</dbReference>
<dbReference type="SMART" id="SM00360">
    <property type="entry name" value="RRM"/>
    <property type="match status" value="3"/>
</dbReference>
<dbReference type="PANTHER" id="PTHR48036">
    <property type="entry name" value="SPLICING FACTOR (PAD-1), PUTATIVE (AFU_ORTHOLOGUE AFUA_1G15810)-RELATED"/>
    <property type="match status" value="1"/>
</dbReference>
<evidence type="ECO:0000259" key="6">
    <source>
        <dbReference type="PROSITE" id="PS50102"/>
    </source>
</evidence>
<dbReference type="Gene3D" id="3.30.70.330">
    <property type="match status" value="3"/>
</dbReference>
<dbReference type="GO" id="GO:0003723">
    <property type="term" value="F:RNA binding"/>
    <property type="evidence" value="ECO:0007669"/>
    <property type="project" value="UniProtKB-UniRule"/>
</dbReference>
<evidence type="ECO:0000256" key="2">
    <source>
        <dbReference type="ARBA" id="ARBA00022737"/>
    </source>
</evidence>
<evidence type="ECO:0000313" key="7">
    <source>
        <dbReference type="EMBL" id="SPD14289.1"/>
    </source>
</evidence>
<proteinExistence type="predicted"/>
<keyword evidence="2" id="KW-0677">Repeat</keyword>
<dbReference type="InterPro" id="IPR029123">
    <property type="entry name" value="RBM39_linker"/>
</dbReference>
<evidence type="ECO:0000256" key="5">
    <source>
        <dbReference type="SAM" id="MobiDB-lite"/>
    </source>
</evidence>
<organism evidence="7">
    <name type="scientific">Fagus sylvatica</name>
    <name type="common">Beechnut</name>
    <dbReference type="NCBI Taxonomy" id="28930"/>
    <lineage>
        <taxon>Eukaryota</taxon>
        <taxon>Viridiplantae</taxon>
        <taxon>Streptophyta</taxon>
        <taxon>Embryophyta</taxon>
        <taxon>Tracheophyta</taxon>
        <taxon>Spermatophyta</taxon>
        <taxon>Magnoliopsida</taxon>
        <taxon>eudicotyledons</taxon>
        <taxon>Gunneridae</taxon>
        <taxon>Pentapetalae</taxon>
        <taxon>rosids</taxon>
        <taxon>fabids</taxon>
        <taxon>Fagales</taxon>
        <taxon>Fagaceae</taxon>
        <taxon>Fagus</taxon>
    </lineage>
</organism>
<dbReference type="CDD" id="cd12284">
    <property type="entry name" value="RRM2_RBM23_RBM39"/>
    <property type="match status" value="1"/>
</dbReference>
<dbReference type="EMBL" id="OIVN01003902">
    <property type="protein sequence ID" value="SPD14289.1"/>
    <property type="molecule type" value="Genomic_DNA"/>
</dbReference>
<gene>
    <name evidence="7" type="ORF">FSB_LOCUS42171</name>
</gene>
<feature type="domain" description="RRM" evidence="6">
    <location>
        <begin position="332"/>
        <end position="410"/>
    </location>
</feature>
<feature type="region of interest" description="Disordered" evidence="5">
    <location>
        <begin position="1"/>
        <end position="201"/>
    </location>
</feature>
<evidence type="ECO:0000256" key="3">
    <source>
        <dbReference type="ARBA" id="ARBA00022884"/>
    </source>
</evidence>
<accession>A0A2N9HRN1</accession>
<dbReference type="InterPro" id="IPR035979">
    <property type="entry name" value="RBD_domain_sf"/>
</dbReference>
<dbReference type="SUPFAM" id="SSF54928">
    <property type="entry name" value="RNA-binding domain, RBD"/>
    <property type="match status" value="2"/>
</dbReference>
<evidence type="ECO:0000256" key="4">
    <source>
        <dbReference type="PROSITE-ProRule" id="PRU00176"/>
    </source>
</evidence>
<dbReference type="CDD" id="cd12283">
    <property type="entry name" value="RRM1_RBM39_like"/>
    <property type="match status" value="1"/>
</dbReference>
<feature type="compositionally biased region" description="Basic and acidic residues" evidence="5">
    <location>
        <begin position="65"/>
        <end position="201"/>
    </location>
</feature>
<reference evidence="7" key="1">
    <citation type="submission" date="2018-02" db="EMBL/GenBank/DDBJ databases">
        <authorList>
            <person name="Cohen D.B."/>
            <person name="Kent A.D."/>
        </authorList>
    </citation>
    <scope>NUCLEOTIDE SEQUENCE</scope>
</reference>
<sequence length="590" mass="67792">MDFDAYDYLEKTVEESDDRDSNKKKSKSKSKESSERSYRKRDADDEESALADVDDRRSKRSRAAVADDHENGIEKRDRDRDRDRDRERERSSHREKDRHHRDSEREKDRDREPRERERERSSREKEKEKDKDKEKEKDKEKDKEREKERRERDKEKEREREKREREKEKEKERERERKEREEKERSRRSQSRSDRDKERDRDFEIRDSRRFKDKKDAVEPEADPERDQRTVFAYQMPLKATERDAYEFFSKAGKVRDVRLIMDRNSRRSKGVGYIEFYDAMSVPMAIALSGNLLLGQPVMVKPSEAEKNLVQSNASAGGSTGLAGPYGAVDRKLYVGNLHFNMTESQLRAIFEPFGPVELVQLPLDLETGHCKGFGFVQFAKLEDAKAAQSLNGKVEIAGRTIKVSSVTEHVGSQDTGAKSADFDDDDGGGLSLNAQSRALLMQKLDRSGIATSIAGSLGAPVLNGSALNGQAAVSVPPLPAQAIPTPAAEPVGNPTECLLLKNMFDPATETDPEFDMDIKEDVEEECSKYGRVKHIYVDRNSAGCVYLRFETVDGAMGAQRAMHMRWFARRLISALFMEPHLYEAKFKG</sequence>
<dbReference type="GO" id="GO:0006397">
    <property type="term" value="P:mRNA processing"/>
    <property type="evidence" value="ECO:0007669"/>
    <property type="project" value="InterPro"/>
</dbReference>
<dbReference type="InterPro" id="IPR012677">
    <property type="entry name" value="Nucleotide-bd_a/b_plait_sf"/>
</dbReference>
<dbReference type="PROSITE" id="PS50102">
    <property type="entry name" value="RRM"/>
    <property type="match status" value="2"/>
</dbReference>
<keyword evidence="3 4" id="KW-0694">RNA-binding</keyword>
<dbReference type="FunFam" id="3.30.70.330:FF:000263">
    <property type="entry name" value="Splicing factor CC1-like"/>
    <property type="match status" value="1"/>
</dbReference>
<dbReference type="CDD" id="cd12285">
    <property type="entry name" value="RRM3_RBM39_like"/>
    <property type="match status" value="1"/>
</dbReference>
<keyword evidence="1" id="KW-0597">Phosphoprotein</keyword>
<dbReference type="FunFam" id="3.30.70.330:FF:000584">
    <property type="entry name" value="Splicing factor CC1-like"/>
    <property type="match status" value="1"/>
</dbReference>
<feature type="domain" description="RRM" evidence="6">
    <location>
        <begin position="229"/>
        <end position="306"/>
    </location>
</feature>
<protein>
    <recommendedName>
        <fullName evidence="6">RRM domain-containing protein</fullName>
    </recommendedName>
</protein>
<dbReference type="GO" id="GO:0005634">
    <property type="term" value="C:nucleus"/>
    <property type="evidence" value="ECO:0007669"/>
    <property type="project" value="InterPro"/>
</dbReference>
<dbReference type="NCBIfam" id="TIGR01622">
    <property type="entry name" value="SF-CC1"/>
    <property type="match status" value="1"/>
</dbReference>
<dbReference type="InterPro" id="IPR000504">
    <property type="entry name" value="RRM_dom"/>
</dbReference>